<keyword evidence="2" id="KW-1133">Transmembrane helix</keyword>
<organism evidence="3">
    <name type="scientific">marine metagenome</name>
    <dbReference type="NCBI Taxonomy" id="408172"/>
    <lineage>
        <taxon>unclassified sequences</taxon>
        <taxon>metagenomes</taxon>
        <taxon>ecological metagenomes</taxon>
    </lineage>
</organism>
<feature type="non-terminal residue" evidence="3">
    <location>
        <position position="1"/>
    </location>
</feature>
<accession>A0A382XZ76</accession>
<protein>
    <submittedName>
        <fullName evidence="3">Uncharacterized protein</fullName>
    </submittedName>
</protein>
<feature type="compositionally biased region" description="Low complexity" evidence="1">
    <location>
        <begin position="1"/>
        <end position="19"/>
    </location>
</feature>
<feature type="transmembrane region" description="Helical" evidence="2">
    <location>
        <begin position="160"/>
        <end position="184"/>
    </location>
</feature>
<proteinExistence type="predicted"/>
<feature type="transmembrane region" description="Helical" evidence="2">
    <location>
        <begin position="62"/>
        <end position="84"/>
    </location>
</feature>
<dbReference type="EMBL" id="UINC01171576">
    <property type="protein sequence ID" value="SVD76214.1"/>
    <property type="molecule type" value="Genomic_DNA"/>
</dbReference>
<feature type="transmembrane region" description="Helical" evidence="2">
    <location>
        <begin position="120"/>
        <end position="139"/>
    </location>
</feature>
<sequence>VTGGEHNNNNPETSEESSSGDQDGKDLGEREVLEQQVEQLQQRVDEIEGENKPSKSSAFRTCVLVSVFLLVTCFSIHSAMASLMPNALSADSYTSIPAAKKALKELEVTIDFSIERNSAFFIKNPIIILPACLALGWFMGFKQFYFSGKICRSIDRLSKVLFAIFLYLWAWTMLVHAALAGLSVNMINW</sequence>
<evidence type="ECO:0000256" key="1">
    <source>
        <dbReference type="SAM" id="MobiDB-lite"/>
    </source>
</evidence>
<keyword evidence="2" id="KW-0472">Membrane</keyword>
<dbReference type="AlphaFoldDB" id="A0A382XZ76"/>
<reference evidence="3" key="1">
    <citation type="submission" date="2018-05" db="EMBL/GenBank/DDBJ databases">
        <authorList>
            <person name="Lanie J.A."/>
            <person name="Ng W.-L."/>
            <person name="Kazmierczak K.M."/>
            <person name="Andrzejewski T.M."/>
            <person name="Davidsen T.M."/>
            <person name="Wayne K.J."/>
            <person name="Tettelin H."/>
            <person name="Glass J.I."/>
            <person name="Rusch D."/>
            <person name="Podicherti R."/>
            <person name="Tsui H.-C.T."/>
            <person name="Winkler M.E."/>
        </authorList>
    </citation>
    <scope>NUCLEOTIDE SEQUENCE</scope>
</reference>
<evidence type="ECO:0000256" key="2">
    <source>
        <dbReference type="SAM" id="Phobius"/>
    </source>
</evidence>
<feature type="region of interest" description="Disordered" evidence="1">
    <location>
        <begin position="1"/>
        <end position="30"/>
    </location>
</feature>
<keyword evidence="2" id="KW-0812">Transmembrane</keyword>
<gene>
    <name evidence="3" type="ORF">METZ01_LOCUS429068</name>
</gene>
<name>A0A382XZ76_9ZZZZ</name>
<evidence type="ECO:0000313" key="3">
    <source>
        <dbReference type="EMBL" id="SVD76214.1"/>
    </source>
</evidence>